<organism evidence="1 2">
    <name type="scientific">Anaeramoeba ignava</name>
    <name type="common">Anaerobic marine amoeba</name>
    <dbReference type="NCBI Taxonomy" id="1746090"/>
    <lineage>
        <taxon>Eukaryota</taxon>
        <taxon>Metamonada</taxon>
        <taxon>Anaeramoebidae</taxon>
        <taxon>Anaeramoeba</taxon>
    </lineage>
</organism>
<keyword evidence="2" id="KW-1185">Reference proteome</keyword>
<sequence length="73" mass="8563">MNKKKEITQILIQNTNFSINDKENLFENLGKIANILQDEVYLELIRNEGGIELLLKIIQKHYEEIDIIQKSCC</sequence>
<gene>
    <name evidence="1" type="ORF">M0811_00600</name>
</gene>
<dbReference type="Proteomes" id="UP001149090">
    <property type="component" value="Unassembled WGS sequence"/>
</dbReference>
<name>A0A9Q0LSW2_ANAIG</name>
<reference evidence="1" key="1">
    <citation type="submission" date="2022-10" db="EMBL/GenBank/DDBJ databases">
        <title>Novel sulphate-reducing endosymbionts in the free-living metamonad Anaeramoeba.</title>
        <authorList>
            <person name="Jerlstrom-Hultqvist J."/>
            <person name="Cepicka I."/>
            <person name="Gallot-Lavallee L."/>
            <person name="Salas-Leiva D."/>
            <person name="Curtis B.A."/>
            <person name="Zahonova K."/>
            <person name="Pipaliya S."/>
            <person name="Dacks J."/>
            <person name="Roger A.J."/>
        </authorList>
    </citation>
    <scope>NUCLEOTIDE SEQUENCE</scope>
    <source>
        <strain evidence="1">BMAN</strain>
    </source>
</reference>
<evidence type="ECO:0000313" key="1">
    <source>
        <dbReference type="EMBL" id="KAJ5077280.1"/>
    </source>
</evidence>
<accession>A0A9Q0LSW2</accession>
<dbReference type="EMBL" id="JAPDFW010000059">
    <property type="protein sequence ID" value="KAJ5077280.1"/>
    <property type="molecule type" value="Genomic_DNA"/>
</dbReference>
<dbReference type="AlphaFoldDB" id="A0A9Q0LSW2"/>
<protein>
    <submittedName>
        <fullName evidence="1">Uncharacterized protein</fullName>
    </submittedName>
</protein>
<comment type="caution">
    <text evidence="1">The sequence shown here is derived from an EMBL/GenBank/DDBJ whole genome shotgun (WGS) entry which is preliminary data.</text>
</comment>
<proteinExistence type="predicted"/>
<evidence type="ECO:0000313" key="2">
    <source>
        <dbReference type="Proteomes" id="UP001149090"/>
    </source>
</evidence>